<dbReference type="Gene3D" id="3.40.50.720">
    <property type="entry name" value="NAD(P)-binding Rossmann-like Domain"/>
    <property type="match status" value="1"/>
</dbReference>
<feature type="non-terminal residue" evidence="2">
    <location>
        <position position="1"/>
    </location>
</feature>
<dbReference type="AlphaFoldDB" id="A0A9P6FKP7"/>
<dbReference type="PANTHER" id="PTHR43313">
    <property type="entry name" value="SHORT-CHAIN DEHYDROGENASE/REDUCTASE FAMILY 9C"/>
    <property type="match status" value="1"/>
</dbReference>
<gene>
    <name evidence="2" type="ORF">BGW38_008884</name>
</gene>
<reference evidence="2" key="1">
    <citation type="journal article" date="2020" name="Fungal Divers.">
        <title>Resolving the Mortierellaceae phylogeny through synthesis of multi-gene phylogenetics and phylogenomics.</title>
        <authorList>
            <person name="Vandepol N."/>
            <person name="Liber J."/>
            <person name="Desiro A."/>
            <person name="Na H."/>
            <person name="Kennedy M."/>
            <person name="Barry K."/>
            <person name="Grigoriev I.V."/>
            <person name="Miller A.N."/>
            <person name="O'Donnell K."/>
            <person name="Stajich J.E."/>
            <person name="Bonito G."/>
        </authorList>
    </citation>
    <scope>NUCLEOTIDE SEQUENCE</scope>
    <source>
        <strain evidence="2">KOD1015</strain>
    </source>
</reference>
<comment type="caution">
    <text evidence="2">The sequence shown here is derived from an EMBL/GenBank/DDBJ whole genome shotgun (WGS) entry which is preliminary data.</text>
</comment>
<keyword evidence="3" id="KW-1185">Reference proteome</keyword>
<dbReference type="OrthoDB" id="9876299at2759"/>
<feature type="non-terminal residue" evidence="2">
    <location>
        <position position="286"/>
    </location>
</feature>
<dbReference type="SUPFAM" id="SSF51735">
    <property type="entry name" value="NAD(P)-binding Rossmann-fold domains"/>
    <property type="match status" value="2"/>
</dbReference>
<dbReference type="PANTHER" id="PTHR43313:SF1">
    <property type="entry name" value="3BETA-HYDROXYSTEROID DEHYDROGENASE DHS-16"/>
    <property type="match status" value="1"/>
</dbReference>
<dbReference type="InterPro" id="IPR036291">
    <property type="entry name" value="NAD(P)-bd_dom_sf"/>
</dbReference>
<evidence type="ECO:0000313" key="3">
    <source>
        <dbReference type="Proteomes" id="UP000780801"/>
    </source>
</evidence>
<evidence type="ECO:0000313" key="2">
    <source>
        <dbReference type="EMBL" id="KAF9566011.1"/>
    </source>
</evidence>
<dbReference type="Proteomes" id="UP000780801">
    <property type="component" value="Unassembled WGS sequence"/>
</dbReference>
<proteinExistence type="predicted"/>
<feature type="region of interest" description="Disordered" evidence="1">
    <location>
        <begin position="134"/>
        <end position="157"/>
    </location>
</feature>
<name>A0A9P6FKP7_9FUNG</name>
<dbReference type="GO" id="GO:0008202">
    <property type="term" value="P:steroid metabolic process"/>
    <property type="evidence" value="ECO:0007669"/>
    <property type="project" value="TreeGrafter"/>
</dbReference>
<sequence length="286" mass="30679">VVNGSTPEGSALVLSLEQQGFIVFVGVADSAQLEEFYRRGLQDIHPVIVDLTEEDSVKAFVDKVAAFIEQQNDHLLMEIAPEPWPGTTLQSEAQSESASSPSSLVFVQEEEDPSLATSQIHPFELSGPATIACSTQSEPASEHGSSDHGTTASTSKSGMRCDPWPLYMLTAVIINPHTAVHGEIATVDISLWRRSLDMNVTGTVLATQQTLPLLKKTAPRLVEKRRTPRLIFVSSAITGNLGLPSQSSICASHHAMEAVADSLRREVAKAGVDVICLKPGIADSTR</sequence>
<evidence type="ECO:0000256" key="1">
    <source>
        <dbReference type="SAM" id="MobiDB-lite"/>
    </source>
</evidence>
<feature type="region of interest" description="Disordered" evidence="1">
    <location>
        <begin position="83"/>
        <end position="108"/>
    </location>
</feature>
<organism evidence="2 3">
    <name type="scientific">Lunasporangiospora selenospora</name>
    <dbReference type="NCBI Taxonomy" id="979761"/>
    <lineage>
        <taxon>Eukaryota</taxon>
        <taxon>Fungi</taxon>
        <taxon>Fungi incertae sedis</taxon>
        <taxon>Mucoromycota</taxon>
        <taxon>Mortierellomycotina</taxon>
        <taxon>Mortierellomycetes</taxon>
        <taxon>Mortierellales</taxon>
        <taxon>Mortierellaceae</taxon>
        <taxon>Lunasporangiospora</taxon>
    </lineage>
</organism>
<dbReference type="Pfam" id="PF00106">
    <property type="entry name" value="adh_short"/>
    <property type="match status" value="1"/>
</dbReference>
<dbReference type="InterPro" id="IPR002347">
    <property type="entry name" value="SDR_fam"/>
</dbReference>
<accession>A0A9P6FKP7</accession>
<protein>
    <submittedName>
        <fullName evidence="2">Uncharacterized protein</fullName>
    </submittedName>
</protein>
<feature type="compositionally biased region" description="Polar residues" evidence="1">
    <location>
        <begin position="147"/>
        <end position="157"/>
    </location>
</feature>
<dbReference type="EMBL" id="JAABOA010006283">
    <property type="protein sequence ID" value="KAF9566011.1"/>
    <property type="molecule type" value="Genomic_DNA"/>
</dbReference>
<feature type="compositionally biased region" description="Low complexity" evidence="1">
    <location>
        <begin position="90"/>
        <end position="103"/>
    </location>
</feature>
<dbReference type="GO" id="GO:0016491">
    <property type="term" value="F:oxidoreductase activity"/>
    <property type="evidence" value="ECO:0007669"/>
    <property type="project" value="TreeGrafter"/>
</dbReference>